<dbReference type="EMBL" id="PSQE01000003">
    <property type="protein sequence ID" value="RHN65308.1"/>
    <property type="molecule type" value="Genomic_DNA"/>
</dbReference>
<feature type="compositionally biased region" description="Polar residues" evidence="1">
    <location>
        <begin position="218"/>
        <end position="244"/>
    </location>
</feature>
<evidence type="ECO:0000313" key="4">
    <source>
        <dbReference type="Proteomes" id="UP000265566"/>
    </source>
</evidence>
<comment type="caution">
    <text evidence="3">The sequence shown here is derived from an EMBL/GenBank/DDBJ whole genome shotgun (WGS) entry which is preliminary data.</text>
</comment>
<dbReference type="Proteomes" id="UP000265566">
    <property type="component" value="Chromosome 3"/>
</dbReference>
<feature type="compositionally biased region" description="Basic and acidic residues" evidence="1">
    <location>
        <begin position="154"/>
        <end position="175"/>
    </location>
</feature>
<name>A0A396IKN8_MEDTR</name>
<gene>
    <name evidence="3" type="ORF">MtrunA17_Chr3g0078491</name>
</gene>
<feature type="compositionally biased region" description="Basic and acidic residues" evidence="1">
    <location>
        <begin position="245"/>
        <end position="305"/>
    </location>
</feature>
<keyword evidence="2" id="KW-0472">Membrane</keyword>
<dbReference type="Gramene" id="rna13133">
    <property type="protein sequence ID" value="RHN65308.1"/>
    <property type="gene ID" value="gene13133"/>
</dbReference>
<feature type="compositionally biased region" description="Low complexity" evidence="1">
    <location>
        <begin position="176"/>
        <end position="190"/>
    </location>
</feature>
<feature type="compositionally biased region" description="Basic and acidic residues" evidence="1">
    <location>
        <begin position="133"/>
        <end position="146"/>
    </location>
</feature>
<accession>A0A396IKN8</accession>
<keyword evidence="2" id="KW-0812">Transmembrane</keyword>
<organism evidence="3 4">
    <name type="scientific">Medicago truncatula</name>
    <name type="common">Barrel medic</name>
    <name type="synonym">Medicago tribuloides</name>
    <dbReference type="NCBI Taxonomy" id="3880"/>
    <lineage>
        <taxon>Eukaryota</taxon>
        <taxon>Viridiplantae</taxon>
        <taxon>Streptophyta</taxon>
        <taxon>Embryophyta</taxon>
        <taxon>Tracheophyta</taxon>
        <taxon>Spermatophyta</taxon>
        <taxon>Magnoliopsida</taxon>
        <taxon>eudicotyledons</taxon>
        <taxon>Gunneridae</taxon>
        <taxon>Pentapetalae</taxon>
        <taxon>rosids</taxon>
        <taxon>fabids</taxon>
        <taxon>Fabales</taxon>
        <taxon>Fabaceae</taxon>
        <taxon>Papilionoideae</taxon>
        <taxon>50 kb inversion clade</taxon>
        <taxon>NPAAA clade</taxon>
        <taxon>Hologalegina</taxon>
        <taxon>IRL clade</taxon>
        <taxon>Trifolieae</taxon>
        <taxon>Medicago</taxon>
    </lineage>
</organism>
<sequence>MSTLQSYDYEDVHPKIEKKNTPESHLLIVQIPDGFARGDIGAKVEYDFGRVRVFGERSGGSNKMIRFNVKYQIPSHCDIGNIKGKIDGKIVTITMRNIPDRAVPQEEEEPTQENNNKAEEVNDQKDQQNTSDQDPKSNVESKEDAQKVTMPQKVQEENSQKDQVTKVDSKGETYHETSTSQEATQESTPQKSLAQKGQEEISQKSQVTKVESKENTHQETSTQSEGTHESNPQKGQDQGIQNKPTDTKDAKLQTEESVKDENKEKQMVVKEETKEHLKKAIESEKSHVVDDSSPTLERKTKDESKGSASVETFPPKKTYKEKGKEMINDKFGDHDEKKILESTRTRIKDMALSTTQAVTSYAKRFSEEDKQKLIYTGATILVVALGVYASYKYRSSRRA</sequence>
<evidence type="ECO:0000256" key="1">
    <source>
        <dbReference type="SAM" id="MobiDB-lite"/>
    </source>
</evidence>
<feature type="compositionally biased region" description="Basic and acidic residues" evidence="1">
    <location>
        <begin position="116"/>
        <end position="126"/>
    </location>
</feature>
<feature type="region of interest" description="Disordered" evidence="1">
    <location>
        <begin position="99"/>
        <end position="317"/>
    </location>
</feature>
<proteinExistence type="predicted"/>
<dbReference type="AlphaFoldDB" id="A0A396IKN8"/>
<evidence type="ECO:0000313" key="3">
    <source>
        <dbReference type="EMBL" id="RHN65308.1"/>
    </source>
</evidence>
<reference evidence="4" key="1">
    <citation type="journal article" date="2018" name="Nat. Plants">
        <title>Whole-genome landscape of Medicago truncatula symbiotic genes.</title>
        <authorList>
            <person name="Pecrix Y."/>
            <person name="Staton S.E."/>
            <person name="Sallet E."/>
            <person name="Lelandais-Briere C."/>
            <person name="Moreau S."/>
            <person name="Carrere S."/>
            <person name="Blein T."/>
            <person name="Jardinaud M.F."/>
            <person name="Latrasse D."/>
            <person name="Zouine M."/>
            <person name="Zahm M."/>
            <person name="Kreplak J."/>
            <person name="Mayjonade B."/>
            <person name="Satge C."/>
            <person name="Perez M."/>
            <person name="Cauet S."/>
            <person name="Marande W."/>
            <person name="Chantry-Darmon C."/>
            <person name="Lopez-Roques C."/>
            <person name="Bouchez O."/>
            <person name="Berard A."/>
            <person name="Debelle F."/>
            <person name="Munos S."/>
            <person name="Bendahmane A."/>
            <person name="Berges H."/>
            <person name="Niebel A."/>
            <person name="Buitink J."/>
            <person name="Frugier F."/>
            <person name="Benhamed M."/>
            <person name="Crespi M."/>
            <person name="Gouzy J."/>
            <person name="Gamas P."/>
        </authorList>
    </citation>
    <scope>NUCLEOTIDE SEQUENCE [LARGE SCALE GENOMIC DNA]</scope>
    <source>
        <strain evidence="4">cv. Jemalong A17</strain>
    </source>
</reference>
<evidence type="ECO:0000256" key="2">
    <source>
        <dbReference type="SAM" id="Phobius"/>
    </source>
</evidence>
<keyword evidence="2" id="KW-1133">Transmembrane helix</keyword>
<feature type="transmembrane region" description="Helical" evidence="2">
    <location>
        <begin position="373"/>
        <end position="391"/>
    </location>
</feature>
<evidence type="ECO:0008006" key="5">
    <source>
        <dbReference type="Google" id="ProtNLM"/>
    </source>
</evidence>
<protein>
    <recommendedName>
        <fullName evidence="5">SHSP domain-containing protein</fullName>
    </recommendedName>
</protein>